<dbReference type="AlphaFoldDB" id="A0A8S1LWJ1"/>
<feature type="coiled-coil region" evidence="1">
    <location>
        <begin position="2"/>
        <end position="130"/>
    </location>
</feature>
<accession>A0A8S1LWJ1</accession>
<name>A0A8S1LWJ1_9CILI</name>
<gene>
    <name evidence="2" type="ORF">PSON_ATCC_30995.1.T0300145</name>
</gene>
<dbReference type="OrthoDB" id="304438at2759"/>
<organism evidence="2 3">
    <name type="scientific">Paramecium sonneborni</name>
    <dbReference type="NCBI Taxonomy" id="65129"/>
    <lineage>
        <taxon>Eukaryota</taxon>
        <taxon>Sar</taxon>
        <taxon>Alveolata</taxon>
        <taxon>Ciliophora</taxon>
        <taxon>Intramacronucleata</taxon>
        <taxon>Oligohymenophorea</taxon>
        <taxon>Peniculida</taxon>
        <taxon>Parameciidae</taxon>
        <taxon>Paramecium</taxon>
    </lineage>
</organism>
<evidence type="ECO:0000313" key="2">
    <source>
        <dbReference type="EMBL" id="CAD8073138.1"/>
    </source>
</evidence>
<dbReference type="EMBL" id="CAJJDN010000030">
    <property type="protein sequence ID" value="CAD8073138.1"/>
    <property type="molecule type" value="Genomic_DNA"/>
</dbReference>
<protein>
    <submittedName>
        <fullName evidence="2">Uncharacterized protein</fullName>
    </submittedName>
</protein>
<sequence length="276" mass="32538">MENDLQKENLLLVEQIKVLQAQLHNRETLKNECSRINDQSSFFSTFKQSTPRGNISRDQSKKDLQDLTVQVKRLNEEKEQLRKTLKHQIDAYDQKIQQKEMELSQKEKMYRQLQNDYKELQQTLIEEQNKPALQPAAPTPPVQTKPIGDQIQQYKVQKVGLMNLPCLIIIRKNIFEQFVIEIENTKDKVCISVSDITDLVPDRNKEDHFQLTYKQSNQKITEVYQSTEYKQILRAIKYLHSQQQQTRKQETQPAAQLQQEQQSGLIKSLSSFFMKK</sequence>
<dbReference type="Proteomes" id="UP000692954">
    <property type="component" value="Unassembled WGS sequence"/>
</dbReference>
<reference evidence="2" key="1">
    <citation type="submission" date="2021-01" db="EMBL/GenBank/DDBJ databases">
        <authorList>
            <consortium name="Genoscope - CEA"/>
            <person name="William W."/>
        </authorList>
    </citation>
    <scope>NUCLEOTIDE SEQUENCE</scope>
</reference>
<keyword evidence="1" id="KW-0175">Coiled coil</keyword>
<evidence type="ECO:0000256" key="1">
    <source>
        <dbReference type="SAM" id="Coils"/>
    </source>
</evidence>
<proteinExistence type="predicted"/>
<keyword evidence="3" id="KW-1185">Reference proteome</keyword>
<evidence type="ECO:0000313" key="3">
    <source>
        <dbReference type="Proteomes" id="UP000692954"/>
    </source>
</evidence>
<comment type="caution">
    <text evidence="2">The sequence shown here is derived from an EMBL/GenBank/DDBJ whole genome shotgun (WGS) entry which is preliminary data.</text>
</comment>